<dbReference type="PANTHER" id="PTHR43103">
    <property type="entry name" value="NUCLEOSIDE-DIPHOSPHATE-SUGAR EPIMERASE"/>
    <property type="match status" value="1"/>
</dbReference>
<dbReference type="InterPro" id="IPR036291">
    <property type="entry name" value="NAD(P)-bd_dom_sf"/>
</dbReference>
<keyword evidence="3" id="KW-0520">NAD</keyword>
<dbReference type="Pfam" id="PF01370">
    <property type="entry name" value="Epimerase"/>
    <property type="match status" value="1"/>
</dbReference>
<organism evidence="5 6">
    <name type="scientific">Kaistia defluvii</name>
    <dbReference type="NCBI Taxonomy" id="410841"/>
    <lineage>
        <taxon>Bacteria</taxon>
        <taxon>Pseudomonadati</taxon>
        <taxon>Pseudomonadota</taxon>
        <taxon>Alphaproteobacteria</taxon>
        <taxon>Hyphomicrobiales</taxon>
        <taxon>Kaistiaceae</taxon>
        <taxon>Kaistia</taxon>
    </lineage>
</organism>
<evidence type="ECO:0000256" key="3">
    <source>
        <dbReference type="ARBA" id="ARBA00023027"/>
    </source>
</evidence>
<evidence type="ECO:0000256" key="1">
    <source>
        <dbReference type="ARBA" id="ARBA00007637"/>
    </source>
</evidence>
<dbReference type="Gene3D" id="3.40.50.720">
    <property type="entry name" value="NAD(P)-binding Rossmann-like Domain"/>
    <property type="match status" value="1"/>
</dbReference>
<proteinExistence type="inferred from homology"/>
<reference evidence="5 6" key="1">
    <citation type="submission" date="2024-06" db="EMBL/GenBank/DDBJ databases">
        <title>Sorghum-associated microbial communities from plants grown in Nebraska, USA.</title>
        <authorList>
            <person name="Schachtman D."/>
        </authorList>
    </citation>
    <scope>NUCLEOTIDE SEQUENCE [LARGE SCALE GENOMIC DNA]</scope>
    <source>
        <strain evidence="5 6">3207</strain>
    </source>
</reference>
<feature type="domain" description="NAD-dependent epimerase/dehydratase" evidence="4">
    <location>
        <begin position="5"/>
        <end position="166"/>
    </location>
</feature>
<protein>
    <submittedName>
        <fullName evidence="5">Uronate dehydrogenase</fullName>
        <ecNumber evidence="5">1.1.1.203</ecNumber>
    </submittedName>
</protein>
<dbReference type="Proteomes" id="UP001549321">
    <property type="component" value="Unassembled WGS sequence"/>
</dbReference>
<comment type="similarity">
    <text evidence="1">Belongs to the NAD(P)-dependent epimerase/dehydratase family.</text>
</comment>
<accession>A0ABV2R530</accession>
<dbReference type="EC" id="1.1.1.203" evidence="5"/>
<keyword evidence="6" id="KW-1185">Reference proteome</keyword>
<comment type="caution">
    <text evidence="5">The sequence shown here is derived from an EMBL/GenBank/DDBJ whole genome shotgun (WGS) entry which is preliminary data.</text>
</comment>
<dbReference type="PANTHER" id="PTHR43103:SF5">
    <property type="entry name" value="4-EPIMERASE, PUTATIVE (AFU_ORTHOLOGUE AFUA_7G00360)-RELATED"/>
    <property type="match status" value="1"/>
</dbReference>
<sequence length="263" mass="29121">MTRTILLTGASGTLGRMLAPRLARKGYALRLSDITAFPDPLPEGSTFVPADLRDEAAVRELMQGTHQIVHLGGISVEKPFRPVLDANILGLIHLFEAARQDRQRIVFASSNHAIGFYERGEKLSVRDPMRPDGYYGLSKAYGELLARMMFDKHGLESVHMRIGTCIPQPTEARHLSTWLSHDDLERLVIAALEAESPGHAIVWGVSANRQSWWGEDDAARIGYVPQDDAERFAPLPEEGDAVTRRFQGGSFTAQDYTKGDAEP</sequence>
<evidence type="ECO:0000259" key="4">
    <source>
        <dbReference type="Pfam" id="PF01370"/>
    </source>
</evidence>
<evidence type="ECO:0000256" key="2">
    <source>
        <dbReference type="ARBA" id="ARBA00023002"/>
    </source>
</evidence>
<gene>
    <name evidence="5" type="ORF">ABIE08_004355</name>
</gene>
<evidence type="ECO:0000313" key="5">
    <source>
        <dbReference type="EMBL" id="MET4636397.1"/>
    </source>
</evidence>
<dbReference type="InterPro" id="IPR001509">
    <property type="entry name" value="Epimerase_deHydtase"/>
</dbReference>
<dbReference type="SUPFAM" id="SSF51735">
    <property type="entry name" value="NAD(P)-binding Rossmann-fold domains"/>
    <property type="match status" value="1"/>
</dbReference>
<name>A0ABV2R530_9HYPH</name>
<dbReference type="RefSeq" id="WP_354553969.1">
    <property type="nucleotide sequence ID" value="NZ_JBEPSM010000004.1"/>
</dbReference>
<evidence type="ECO:0000313" key="6">
    <source>
        <dbReference type="Proteomes" id="UP001549321"/>
    </source>
</evidence>
<dbReference type="EMBL" id="JBEPSM010000004">
    <property type="protein sequence ID" value="MET4636397.1"/>
    <property type="molecule type" value="Genomic_DNA"/>
</dbReference>
<keyword evidence="2 5" id="KW-0560">Oxidoreductase</keyword>
<dbReference type="GO" id="GO:0050388">
    <property type="term" value="F:uronate dehydrogenase activity"/>
    <property type="evidence" value="ECO:0007669"/>
    <property type="project" value="UniProtKB-EC"/>
</dbReference>